<evidence type="ECO:0000313" key="1">
    <source>
        <dbReference type="EMBL" id="GMF37176.1"/>
    </source>
</evidence>
<comment type="caution">
    <text evidence="1">The sequence shown here is derived from an EMBL/GenBank/DDBJ whole genome shotgun (WGS) entry which is preliminary data.</text>
</comment>
<sequence length="108" mass="12182">MDAGIVASYKAQYRSMQIDHAVERVERGEDVDGEKAYKVDQLTAMRWSEAIWGTMSAKIISHCWRHVGLVLPLHDNKYSCDADLAVMDLPSLFDQLSTAYNFANTIPC</sequence>
<dbReference type="EMBL" id="BSXT01000989">
    <property type="protein sequence ID" value="GMF37176.1"/>
    <property type="molecule type" value="Genomic_DNA"/>
</dbReference>
<name>A0A9W7CP77_9STRA</name>
<dbReference type="Proteomes" id="UP001165121">
    <property type="component" value="Unassembled WGS sequence"/>
</dbReference>
<organism evidence="1 2">
    <name type="scientific">Phytophthora fragariaefolia</name>
    <dbReference type="NCBI Taxonomy" id="1490495"/>
    <lineage>
        <taxon>Eukaryota</taxon>
        <taxon>Sar</taxon>
        <taxon>Stramenopiles</taxon>
        <taxon>Oomycota</taxon>
        <taxon>Peronosporomycetes</taxon>
        <taxon>Peronosporales</taxon>
        <taxon>Peronosporaceae</taxon>
        <taxon>Phytophthora</taxon>
    </lineage>
</organism>
<reference evidence="1" key="1">
    <citation type="submission" date="2023-04" db="EMBL/GenBank/DDBJ databases">
        <title>Phytophthora fragariaefolia NBRC 109709.</title>
        <authorList>
            <person name="Ichikawa N."/>
            <person name="Sato H."/>
            <person name="Tonouchi N."/>
        </authorList>
    </citation>
    <scope>NUCLEOTIDE SEQUENCE</scope>
    <source>
        <strain evidence="1">NBRC 109709</strain>
    </source>
</reference>
<keyword evidence="2" id="KW-1185">Reference proteome</keyword>
<gene>
    <name evidence="1" type="ORF">Pfra01_001034800</name>
</gene>
<evidence type="ECO:0000313" key="2">
    <source>
        <dbReference type="Proteomes" id="UP001165121"/>
    </source>
</evidence>
<proteinExistence type="predicted"/>
<dbReference type="AlphaFoldDB" id="A0A9W7CP77"/>
<protein>
    <submittedName>
        <fullName evidence="1">Unnamed protein product</fullName>
    </submittedName>
</protein>
<accession>A0A9W7CP77</accession>
<dbReference type="OrthoDB" id="124416at2759"/>